<evidence type="ECO:0000259" key="3">
    <source>
        <dbReference type="PROSITE" id="PS01124"/>
    </source>
</evidence>
<dbReference type="AlphaFoldDB" id="A0A3A1NCA2"/>
<evidence type="ECO:0000313" key="7">
    <source>
        <dbReference type="Proteomes" id="UP000321621"/>
    </source>
</evidence>
<keyword evidence="1" id="KW-0805">Transcription regulation</keyword>
<dbReference type="SMART" id="SM00342">
    <property type="entry name" value="HTH_ARAC"/>
    <property type="match status" value="1"/>
</dbReference>
<dbReference type="GO" id="GO:0043565">
    <property type="term" value="F:sequence-specific DNA binding"/>
    <property type="evidence" value="ECO:0007669"/>
    <property type="project" value="InterPro"/>
</dbReference>
<dbReference type="Gene3D" id="1.10.10.60">
    <property type="entry name" value="Homeodomain-like"/>
    <property type="match status" value="2"/>
</dbReference>
<keyword evidence="7" id="KW-1185">Reference proteome</keyword>
<dbReference type="SUPFAM" id="SSF52317">
    <property type="entry name" value="Class I glutamine amidotransferase-like"/>
    <property type="match status" value="1"/>
</dbReference>
<dbReference type="RefSeq" id="WP_119648856.1">
    <property type="nucleotide sequence ID" value="NZ_QXFI01000036.1"/>
</dbReference>
<dbReference type="OrthoDB" id="9803764at2"/>
<evidence type="ECO:0000313" key="4">
    <source>
        <dbReference type="EMBL" id="RIV41956.1"/>
    </source>
</evidence>
<accession>A0A3A1NCA2</accession>
<dbReference type="Proteomes" id="UP000266691">
    <property type="component" value="Unassembled WGS sequence"/>
</dbReference>
<reference evidence="5 7" key="2">
    <citation type="submission" date="2019-07" db="EMBL/GenBank/DDBJ databases">
        <title>Draft genome of two Muricauda strains isolated from deep sea.</title>
        <authorList>
            <person name="Sun C."/>
        </authorList>
    </citation>
    <scope>NUCLEOTIDE SEQUENCE [LARGE SCALE GENOMIC DNA]</scope>
    <source>
        <strain evidence="5 7">72</strain>
    </source>
</reference>
<evidence type="ECO:0000256" key="1">
    <source>
        <dbReference type="ARBA" id="ARBA00023015"/>
    </source>
</evidence>
<dbReference type="InterPro" id="IPR029062">
    <property type="entry name" value="Class_I_gatase-like"/>
</dbReference>
<dbReference type="CDD" id="cd03138">
    <property type="entry name" value="GATase1_AraC_2"/>
    <property type="match status" value="1"/>
</dbReference>
<dbReference type="SUPFAM" id="SSF46689">
    <property type="entry name" value="Homeodomain-like"/>
    <property type="match status" value="2"/>
</dbReference>
<dbReference type="InterPro" id="IPR009057">
    <property type="entry name" value="Homeodomain-like_sf"/>
</dbReference>
<dbReference type="Gene3D" id="3.40.50.880">
    <property type="match status" value="1"/>
</dbReference>
<proteinExistence type="predicted"/>
<evidence type="ECO:0000313" key="5">
    <source>
        <dbReference type="EMBL" id="TXJ90833.1"/>
    </source>
</evidence>
<dbReference type="PANTHER" id="PTHR43130:SF11">
    <property type="entry name" value="TRANSCRIPTIONAL REGULATORY PROTEIN"/>
    <property type="match status" value="1"/>
</dbReference>
<name>A0A3A1NCA2_9FLAO</name>
<dbReference type="EMBL" id="QXFI01000036">
    <property type="protein sequence ID" value="RIV41956.1"/>
    <property type="molecule type" value="Genomic_DNA"/>
</dbReference>
<dbReference type="Pfam" id="PF01965">
    <property type="entry name" value="DJ-1_PfpI"/>
    <property type="match status" value="1"/>
</dbReference>
<comment type="caution">
    <text evidence="4">The sequence shown here is derived from an EMBL/GenBank/DDBJ whole genome shotgun (WGS) entry which is preliminary data.</text>
</comment>
<dbReference type="InterPro" id="IPR052158">
    <property type="entry name" value="INH-QAR"/>
</dbReference>
<dbReference type="GO" id="GO:0003700">
    <property type="term" value="F:DNA-binding transcription factor activity"/>
    <property type="evidence" value="ECO:0007669"/>
    <property type="project" value="InterPro"/>
</dbReference>
<evidence type="ECO:0000256" key="2">
    <source>
        <dbReference type="ARBA" id="ARBA00023163"/>
    </source>
</evidence>
<sequence>MKHVSILVPQGTISVVNVAGTYQMLTWVNEFLEQSGSEPLFDIHLVGLDDRAGTHKGLFSVHHQLTIDEVPKTDLIIIPAIHESYARSLEDNQPFIPWLHDRYGEGAEIASLCISSFFLASTGLLDGKPCSTHWQSAPMFRELFPEVILTDERIVTDAGGIYTSGGAYAFTNLIIYLIEKFAGRELAILAAKGFMIDIDRNSQSPFMIFKGQKTHQDKSVLKAQELIEQNYTDKISVEELSNAVALNRRTFERRFKKATSNTVLEYHQRVKIEAAKKEFEKGRKTVNEVMFDAGYSDPKAFRKVFKKYTEMTPFDYMVKYKRDAYGA</sequence>
<dbReference type="PROSITE" id="PS01124">
    <property type="entry name" value="HTH_ARAC_FAMILY_2"/>
    <property type="match status" value="1"/>
</dbReference>
<dbReference type="Proteomes" id="UP000321621">
    <property type="component" value="Unassembled WGS sequence"/>
</dbReference>
<organism evidence="4 6">
    <name type="scientific">Flagellimonas pelagia</name>
    <dbReference type="NCBI Taxonomy" id="2306998"/>
    <lineage>
        <taxon>Bacteria</taxon>
        <taxon>Pseudomonadati</taxon>
        <taxon>Bacteroidota</taxon>
        <taxon>Flavobacteriia</taxon>
        <taxon>Flavobacteriales</taxon>
        <taxon>Flavobacteriaceae</taxon>
        <taxon>Flagellimonas</taxon>
    </lineage>
</organism>
<reference evidence="4 6" key="1">
    <citation type="submission" date="2018-08" db="EMBL/GenBank/DDBJ databases">
        <title>Proposal of Muricauda 72 sp.nov. and Muricauda NH166 sp.nov., isolated from seawater.</title>
        <authorList>
            <person name="Cheng H."/>
            <person name="Wu Y.-H."/>
            <person name="Guo L.-L."/>
            <person name="Xu X.-W."/>
        </authorList>
    </citation>
    <scope>NUCLEOTIDE SEQUENCE [LARGE SCALE GENOMIC DNA]</scope>
    <source>
        <strain evidence="4 6">72</strain>
    </source>
</reference>
<protein>
    <submittedName>
        <fullName evidence="4">Helix-turn-helix domain-containing protein</fullName>
    </submittedName>
</protein>
<dbReference type="EMBL" id="VNWK01000036">
    <property type="protein sequence ID" value="TXJ90833.1"/>
    <property type="molecule type" value="Genomic_DNA"/>
</dbReference>
<evidence type="ECO:0000313" key="6">
    <source>
        <dbReference type="Proteomes" id="UP000266691"/>
    </source>
</evidence>
<feature type="domain" description="HTH araC/xylS-type" evidence="3">
    <location>
        <begin position="221"/>
        <end position="319"/>
    </location>
</feature>
<dbReference type="Pfam" id="PF12833">
    <property type="entry name" value="HTH_18"/>
    <property type="match status" value="1"/>
</dbReference>
<dbReference type="PANTHER" id="PTHR43130">
    <property type="entry name" value="ARAC-FAMILY TRANSCRIPTIONAL REGULATOR"/>
    <property type="match status" value="1"/>
</dbReference>
<dbReference type="InterPro" id="IPR002818">
    <property type="entry name" value="DJ-1/PfpI"/>
</dbReference>
<gene>
    <name evidence="4" type="ORF">D2V05_17755</name>
    <name evidence="5" type="ORF">FQ017_17595</name>
</gene>
<dbReference type="InterPro" id="IPR018060">
    <property type="entry name" value="HTH_AraC"/>
</dbReference>
<keyword evidence="2" id="KW-0804">Transcription</keyword>